<dbReference type="InterPro" id="IPR019734">
    <property type="entry name" value="TPR_rpt"/>
</dbReference>
<feature type="signal peptide" evidence="3">
    <location>
        <begin position="1"/>
        <end position="27"/>
    </location>
</feature>
<feature type="region of interest" description="Disordered" evidence="2">
    <location>
        <begin position="262"/>
        <end position="294"/>
    </location>
</feature>
<dbReference type="InterPro" id="IPR011990">
    <property type="entry name" value="TPR-like_helical_dom_sf"/>
</dbReference>
<keyword evidence="6" id="KW-1185">Reference proteome</keyword>
<dbReference type="InterPro" id="IPR007730">
    <property type="entry name" value="SPOR-like_dom"/>
</dbReference>
<dbReference type="SUPFAM" id="SSF110997">
    <property type="entry name" value="Sporulation related repeat"/>
    <property type="match status" value="1"/>
</dbReference>
<protein>
    <submittedName>
        <fullName evidence="5">Tetratricopeptide repeat protein</fullName>
    </submittedName>
</protein>
<feature type="repeat" description="TPR" evidence="1">
    <location>
        <begin position="55"/>
        <end position="88"/>
    </location>
</feature>
<dbReference type="EMBL" id="CP135076">
    <property type="protein sequence ID" value="WNO53104.1"/>
    <property type="molecule type" value="Genomic_DNA"/>
</dbReference>
<feature type="compositionally biased region" description="Low complexity" evidence="2">
    <location>
        <begin position="277"/>
        <end position="290"/>
    </location>
</feature>
<dbReference type="Gene3D" id="1.25.40.10">
    <property type="entry name" value="Tetratricopeptide repeat domain"/>
    <property type="match status" value="1"/>
</dbReference>
<evidence type="ECO:0000313" key="6">
    <source>
        <dbReference type="Proteomes" id="UP001302249"/>
    </source>
</evidence>
<reference evidence="5 6" key="1">
    <citation type="submission" date="2023-09" db="EMBL/GenBank/DDBJ databases">
        <authorList>
            <person name="Rey-Velasco X."/>
        </authorList>
    </citation>
    <scope>NUCLEOTIDE SEQUENCE [LARGE SCALE GENOMIC DNA]</scope>
    <source>
        <strain evidence="5 6">W311</strain>
    </source>
</reference>
<name>A0ABZ0B731_9SPHN</name>
<keyword evidence="1" id="KW-0802">TPR repeat</keyword>
<feature type="domain" description="SPOR" evidence="4">
    <location>
        <begin position="413"/>
        <end position="495"/>
    </location>
</feature>
<evidence type="ECO:0000259" key="4">
    <source>
        <dbReference type="PROSITE" id="PS51724"/>
    </source>
</evidence>
<organism evidence="5 6">
    <name type="scientific">Stakelama saccharophila</name>
    <dbReference type="NCBI Taxonomy" id="3075605"/>
    <lineage>
        <taxon>Bacteria</taxon>
        <taxon>Pseudomonadati</taxon>
        <taxon>Pseudomonadota</taxon>
        <taxon>Alphaproteobacteria</taxon>
        <taxon>Sphingomonadales</taxon>
        <taxon>Sphingomonadaceae</taxon>
        <taxon>Stakelama</taxon>
    </lineage>
</organism>
<sequence length="505" mass="53669">MNRKTIFSHIGPVLALMMAAMASPAPAQPVTSSITPHADKLAAQMRILARDPRDVDALISAGILSVKLKDVPAALRFFQRAENEAPHDPRIIAGRASALVAVERPGEALQLFRKAEKAGIAPATFAADRGLAYDLLGYPHYAERDYRLALKSGADDETTRRLALSLAMQGKYDEASKLLEPMLRDQDRSAWLAEACVRAMAGDVDRATHIARTLLPDQGAEMKPFFRDLRGLSLPDRAFAVHFGQLHRTPTQLADARLATGLLSPDDRDRPVRLASTEPAADPTPARTAPGAGGEALAAVPMGGTTRADDDAVPEKAPARSIEYRLASSAMKPMADTRSDAKPAAPAPPPIDTDAVAAIMKRIVVPGTELAAAKVAKAAPARTAAATSPARSATATKPAHKAKAEASTKPAAKSEPARHWVQVAGGADKNALPRTWNRLEDQAPDLFKGKGAWTTPLRFTNRLLAGPFDSADAAQAFVNKLAGENISAFPFDSEAGQTIEKLDTE</sequence>
<dbReference type="PROSITE" id="PS51724">
    <property type="entry name" value="SPOR"/>
    <property type="match status" value="1"/>
</dbReference>
<proteinExistence type="predicted"/>
<feature type="chain" id="PRO_5045427263" evidence="3">
    <location>
        <begin position="28"/>
        <end position="505"/>
    </location>
</feature>
<dbReference type="Pfam" id="PF05036">
    <property type="entry name" value="SPOR"/>
    <property type="match status" value="1"/>
</dbReference>
<dbReference type="PROSITE" id="PS50005">
    <property type="entry name" value="TPR"/>
    <property type="match status" value="1"/>
</dbReference>
<dbReference type="Proteomes" id="UP001302249">
    <property type="component" value="Chromosome"/>
</dbReference>
<accession>A0ABZ0B731</accession>
<evidence type="ECO:0000256" key="2">
    <source>
        <dbReference type="SAM" id="MobiDB-lite"/>
    </source>
</evidence>
<dbReference type="InterPro" id="IPR036680">
    <property type="entry name" value="SPOR-like_sf"/>
</dbReference>
<feature type="region of interest" description="Disordered" evidence="2">
    <location>
        <begin position="330"/>
        <end position="350"/>
    </location>
</feature>
<keyword evidence="3" id="KW-0732">Signal</keyword>
<evidence type="ECO:0000256" key="3">
    <source>
        <dbReference type="SAM" id="SignalP"/>
    </source>
</evidence>
<gene>
    <name evidence="5" type="ORF">RPR59_11675</name>
</gene>
<evidence type="ECO:0000313" key="5">
    <source>
        <dbReference type="EMBL" id="WNO53104.1"/>
    </source>
</evidence>
<dbReference type="RefSeq" id="WP_313914235.1">
    <property type="nucleotide sequence ID" value="NZ_CP135076.1"/>
</dbReference>
<dbReference type="SUPFAM" id="SSF48452">
    <property type="entry name" value="TPR-like"/>
    <property type="match status" value="1"/>
</dbReference>
<feature type="compositionally biased region" description="Low complexity" evidence="2">
    <location>
        <begin position="380"/>
        <end position="397"/>
    </location>
</feature>
<evidence type="ECO:0000256" key="1">
    <source>
        <dbReference type="PROSITE-ProRule" id="PRU00339"/>
    </source>
</evidence>
<feature type="region of interest" description="Disordered" evidence="2">
    <location>
        <begin position="380"/>
        <end position="417"/>
    </location>
</feature>